<dbReference type="Proteomes" id="UP000001997">
    <property type="component" value="Unassembled WGS sequence"/>
</dbReference>
<keyword evidence="7" id="KW-1185">Reference proteome</keyword>
<dbReference type="InterPro" id="IPR012677">
    <property type="entry name" value="Nucleotide-bd_a/b_plait_sf"/>
</dbReference>
<evidence type="ECO:0000259" key="5">
    <source>
        <dbReference type="PROSITE" id="PS50102"/>
    </source>
</evidence>
<name>A5DCN3_PICGU</name>
<dbReference type="HOGENOM" id="CLU_758611_0_0_1"/>
<gene>
    <name evidence="6" type="ORF">PGUG_01038</name>
</gene>
<evidence type="ECO:0000313" key="7">
    <source>
        <dbReference type="Proteomes" id="UP000001997"/>
    </source>
</evidence>
<evidence type="ECO:0000256" key="4">
    <source>
        <dbReference type="SAM" id="MobiDB-lite"/>
    </source>
</evidence>
<dbReference type="PANTHER" id="PTHR45735:SF2">
    <property type="entry name" value="CLEAVAGE STIMULATION FACTOR SUBUNIT 2"/>
    <property type="match status" value="1"/>
</dbReference>
<dbReference type="InParanoid" id="A5DCN3"/>
<dbReference type="AlphaFoldDB" id="A5DCN3"/>
<feature type="compositionally biased region" description="Low complexity" evidence="4">
    <location>
        <begin position="135"/>
        <end position="151"/>
    </location>
</feature>
<dbReference type="GO" id="GO:0005847">
    <property type="term" value="C:mRNA cleavage and polyadenylation specificity factor complex"/>
    <property type="evidence" value="ECO:0007669"/>
    <property type="project" value="TreeGrafter"/>
</dbReference>
<dbReference type="PANTHER" id="PTHR45735">
    <property type="entry name" value="CLEAVAGE STIMULATION FACTOR SUBUNIT 2"/>
    <property type="match status" value="1"/>
</dbReference>
<dbReference type="OMA" id="EMGFINY"/>
<reference evidence="6 7" key="1">
    <citation type="journal article" date="2009" name="Nature">
        <title>Evolution of pathogenicity and sexual reproduction in eight Candida genomes.</title>
        <authorList>
            <person name="Butler G."/>
            <person name="Rasmussen M.D."/>
            <person name="Lin M.F."/>
            <person name="Santos M.A."/>
            <person name="Sakthikumar S."/>
            <person name="Munro C.A."/>
            <person name="Rheinbay E."/>
            <person name="Grabherr M."/>
            <person name="Forche A."/>
            <person name="Reedy J.L."/>
            <person name="Agrafioti I."/>
            <person name="Arnaud M.B."/>
            <person name="Bates S."/>
            <person name="Brown A.J."/>
            <person name="Brunke S."/>
            <person name="Costanzo M.C."/>
            <person name="Fitzpatrick D.A."/>
            <person name="de Groot P.W."/>
            <person name="Harris D."/>
            <person name="Hoyer L.L."/>
            <person name="Hube B."/>
            <person name="Klis F.M."/>
            <person name="Kodira C."/>
            <person name="Lennard N."/>
            <person name="Logue M.E."/>
            <person name="Martin R."/>
            <person name="Neiman A.M."/>
            <person name="Nikolaou E."/>
            <person name="Quail M.A."/>
            <person name="Quinn J."/>
            <person name="Santos M.C."/>
            <person name="Schmitzberger F.F."/>
            <person name="Sherlock G."/>
            <person name="Shah P."/>
            <person name="Silverstein K.A."/>
            <person name="Skrzypek M.S."/>
            <person name="Soll D."/>
            <person name="Staggs R."/>
            <person name="Stansfield I."/>
            <person name="Stumpf M.P."/>
            <person name="Sudbery P.E."/>
            <person name="Srikantha T."/>
            <person name="Zeng Q."/>
            <person name="Berman J."/>
            <person name="Berriman M."/>
            <person name="Heitman J."/>
            <person name="Gow N.A."/>
            <person name="Lorenz M.C."/>
            <person name="Birren B.W."/>
            <person name="Kellis M."/>
            <person name="Cuomo C.A."/>
        </authorList>
    </citation>
    <scope>NUCLEOTIDE SEQUENCE [LARGE SCALE GENOMIC DNA]</scope>
    <source>
        <strain evidence="7">ATCC 6260 / CBS 566 / DSM 6381 / JCM 1539 / NBRC 10279 / NRRL Y-324</strain>
    </source>
</reference>
<dbReference type="Pfam" id="PF14304">
    <property type="entry name" value="CSTF_C"/>
    <property type="match status" value="1"/>
</dbReference>
<evidence type="ECO:0000256" key="2">
    <source>
        <dbReference type="ARBA" id="ARBA00023242"/>
    </source>
</evidence>
<dbReference type="Pfam" id="PF00076">
    <property type="entry name" value="RRM_1"/>
    <property type="match status" value="1"/>
</dbReference>
<comment type="subcellular location">
    <subcellularLocation>
        <location evidence="1">Nucleus</location>
    </subcellularLocation>
</comment>
<organism evidence="6 7">
    <name type="scientific">Meyerozyma guilliermondii (strain ATCC 6260 / CBS 566 / DSM 6381 / JCM 1539 / NBRC 10279 / NRRL Y-324)</name>
    <name type="common">Yeast</name>
    <name type="synonym">Candida guilliermondii</name>
    <dbReference type="NCBI Taxonomy" id="294746"/>
    <lineage>
        <taxon>Eukaryota</taxon>
        <taxon>Fungi</taxon>
        <taxon>Dikarya</taxon>
        <taxon>Ascomycota</taxon>
        <taxon>Saccharomycotina</taxon>
        <taxon>Pichiomycetes</taxon>
        <taxon>Debaryomycetaceae</taxon>
        <taxon>Meyerozyma</taxon>
    </lineage>
</organism>
<dbReference type="STRING" id="294746.A5DCN3"/>
<protein>
    <recommendedName>
        <fullName evidence="5">RRM domain-containing protein</fullName>
    </recommendedName>
</protein>
<dbReference type="VEuPathDB" id="FungiDB:PGUG_01038"/>
<dbReference type="InterPro" id="IPR026896">
    <property type="entry name" value="CSTF_C"/>
</dbReference>
<feature type="region of interest" description="Disordered" evidence="4">
    <location>
        <begin position="117"/>
        <end position="161"/>
    </location>
</feature>
<dbReference type="InterPro" id="IPR038192">
    <property type="entry name" value="CSTF_C_sf"/>
</dbReference>
<keyword evidence="2" id="KW-0539">Nucleus</keyword>
<feature type="region of interest" description="Disordered" evidence="4">
    <location>
        <begin position="255"/>
        <end position="275"/>
    </location>
</feature>
<evidence type="ECO:0000256" key="3">
    <source>
        <dbReference type="PROSITE-ProRule" id="PRU00176"/>
    </source>
</evidence>
<dbReference type="InterPro" id="IPR035979">
    <property type="entry name" value="RBD_domain_sf"/>
</dbReference>
<dbReference type="Gene3D" id="3.30.70.330">
    <property type="match status" value="1"/>
</dbReference>
<dbReference type="PROSITE" id="PS50102">
    <property type="entry name" value="RRM"/>
    <property type="match status" value="1"/>
</dbReference>
<dbReference type="InterPro" id="IPR025742">
    <property type="entry name" value="CSTF2_hinge"/>
</dbReference>
<dbReference type="GO" id="GO:0031124">
    <property type="term" value="P:mRNA 3'-end processing"/>
    <property type="evidence" value="ECO:0007669"/>
    <property type="project" value="InterPro"/>
</dbReference>
<dbReference type="RefSeq" id="XP_001487661.2">
    <property type="nucleotide sequence ID" value="XM_001487611.1"/>
</dbReference>
<dbReference type="InterPro" id="IPR000504">
    <property type="entry name" value="RRM_dom"/>
</dbReference>
<dbReference type="SUPFAM" id="SSF54928">
    <property type="entry name" value="RNA-binding domain, RBD"/>
    <property type="match status" value="1"/>
</dbReference>
<dbReference type="OrthoDB" id="272703at2759"/>
<dbReference type="GeneID" id="5128890"/>
<feature type="domain" description="RRM" evidence="5">
    <location>
        <begin position="11"/>
        <end position="93"/>
    </location>
</feature>
<evidence type="ECO:0000313" key="6">
    <source>
        <dbReference type="EMBL" id="EDK36940.2"/>
    </source>
</evidence>
<proteinExistence type="predicted"/>
<dbReference type="eggNOG" id="KOG0108">
    <property type="taxonomic scope" value="Eukaryota"/>
</dbReference>
<dbReference type="SMART" id="SM00360">
    <property type="entry name" value="RRM"/>
    <property type="match status" value="1"/>
</dbReference>
<dbReference type="GO" id="GO:0003729">
    <property type="term" value="F:mRNA binding"/>
    <property type="evidence" value="ECO:0007669"/>
    <property type="project" value="TreeGrafter"/>
</dbReference>
<evidence type="ECO:0000256" key="1">
    <source>
        <dbReference type="ARBA" id="ARBA00004123"/>
    </source>
</evidence>
<accession>A5DCN3</accession>
<dbReference type="FunCoup" id="A5DCN3">
    <property type="interactions" value="281"/>
</dbReference>
<dbReference type="KEGG" id="pgu:PGUG_01038"/>
<dbReference type="Pfam" id="PF14327">
    <property type="entry name" value="CSTF2_hinge"/>
    <property type="match status" value="1"/>
</dbReference>
<dbReference type="Gene3D" id="1.25.40.630">
    <property type="match status" value="1"/>
</dbReference>
<keyword evidence="3" id="KW-0694">RNA-binding</keyword>
<dbReference type="Gene3D" id="1.10.20.70">
    <property type="entry name" value="Transcription termination and cleavage factor, C-terminal domain"/>
    <property type="match status" value="1"/>
</dbReference>
<dbReference type="EMBL" id="CH408155">
    <property type="protein sequence ID" value="EDK36940.2"/>
    <property type="molecule type" value="Genomic_DNA"/>
</dbReference>
<sequence>MSRQGPFVGSTILFVGSIPFDWDESMLKSVVAGSGNIVDVRLGFDFAGKNKGYGFVEYQNAQEAQKGLSLLSQIMIYQPNGQPKRLRVELSKEGLRSGNNQEKALLPLDRSRLPNNVQLPPDMLFNANNTPPPTSQQNSLPPSLPQAPSASFAGSPMPPHLLSANSTLPPFPNGVSPFEIPDKINDTLSKIPPAQLIELISNLKNILTGPNAARAADVFQLSPHLASSAAQALLLMGFIDSDVIAESMKSTQVKSEPGVNFSKPPQAPVQNSRWPHLPPQTVQKLTTMAPDQADLIAQVLSIPQDQINALPPDKQTMVLTLRSQYL</sequence>